<dbReference type="EMBL" id="AEIG01000035">
    <property type="protein sequence ID" value="EGG29691.1"/>
    <property type="molecule type" value="Genomic_DNA"/>
</dbReference>
<dbReference type="InterPro" id="IPR027417">
    <property type="entry name" value="P-loop_NTPase"/>
</dbReference>
<dbReference type="Proteomes" id="UP000005615">
    <property type="component" value="Unassembled WGS sequence"/>
</dbReference>
<dbReference type="InterPro" id="IPR004482">
    <property type="entry name" value="Mg_chelat-rel"/>
</dbReference>
<dbReference type="PRINTS" id="PR01657">
    <property type="entry name" value="MCMFAMILY"/>
</dbReference>
<dbReference type="InterPro" id="IPR025158">
    <property type="entry name" value="Mg_chelat-rel_C"/>
</dbReference>
<reference evidence="5 6" key="1">
    <citation type="journal article" date="2011" name="J. Bacteriol.">
        <title>Genome sequence of strain IMCC3088, a proteorhodopsin-containing marine bacterium belonging to the OM60/NOR5 clade.</title>
        <authorList>
            <person name="Jang Y."/>
            <person name="Oh H.M."/>
            <person name="Kang I."/>
            <person name="Lee K."/>
            <person name="Yang S.J."/>
            <person name="Cho J.C."/>
        </authorList>
    </citation>
    <scope>NUCLEOTIDE SEQUENCE [LARGE SCALE GENOMIC DNA]</scope>
    <source>
        <strain evidence="5 6">IMCC3088</strain>
    </source>
</reference>
<evidence type="ECO:0000259" key="4">
    <source>
        <dbReference type="PROSITE" id="PS50051"/>
    </source>
</evidence>
<dbReference type="InterPro" id="IPR020568">
    <property type="entry name" value="Ribosomal_Su5_D2-typ_SF"/>
</dbReference>
<dbReference type="PROSITE" id="PS50051">
    <property type="entry name" value="MCM_2"/>
    <property type="match status" value="1"/>
</dbReference>
<proteinExistence type="inferred from homology"/>
<dbReference type="CDD" id="cd00009">
    <property type="entry name" value="AAA"/>
    <property type="match status" value="1"/>
</dbReference>
<dbReference type="InterPro" id="IPR003593">
    <property type="entry name" value="AAA+_ATPase"/>
</dbReference>
<keyword evidence="3" id="KW-0067">ATP-binding</keyword>
<evidence type="ECO:0000313" key="5">
    <source>
        <dbReference type="EMBL" id="EGG29691.1"/>
    </source>
</evidence>
<dbReference type="PANTHER" id="PTHR32039:SF7">
    <property type="entry name" value="COMPETENCE PROTEIN COMM"/>
    <property type="match status" value="1"/>
</dbReference>
<feature type="domain" description="MCM C-terminal AAA(+) ATPase" evidence="4">
    <location>
        <begin position="285"/>
        <end position="384"/>
    </location>
</feature>
<comment type="caution">
    <text evidence="5">The sequence shown here is derived from an EMBL/GenBank/DDBJ whole genome shotgun (WGS) entry which is preliminary data.</text>
</comment>
<dbReference type="GO" id="GO:0003677">
    <property type="term" value="F:DNA binding"/>
    <property type="evidence" value="ECO:0007669"/>
    <property type="project" value="InterPro"/>
</dbReference>
<dbReference type="OrthoDB" id="9813147at2"/>
<evidence type="ECO:0000256" key="2">
    <source>
        <dbReference type="ARBA" id="ARBA00022741"/>
    </source>
</evidence>
<dbReference type="SMART" id="SM00382">
    <property type="entry name" value="AAA"/>
    <property type="match status" value="1"/>
</dbReference>
<dbReference type="InterPro" id="IPR045006">
    <property type="entry name" value="CHLI-like"/>
</dbReference>
<dbReference type="InterPro" id="IPR000523">
    <property type="entry name" value="Mg_chelatse_chII-like_cat_dom"/>
</dbReference>
<keyword evidence="6" id="KW-1185">Reference proteome</keyword>
<dbReference type="GO" id="GO:0005524">
    <property type="term" value="F:ATP binding"/>
    <property type="evidence" value="ECO:0007669"/>
    <property type="project" value="UniProtKB-KW"/>
</dbReference>
<evidence type="ECO:0000256" key="3">
    <source>
        <dbReference type="ARBA" id="ARBA00022840"/>
    </source>
</evidence>
<dbReference type="eggNOG" id="COG0606">
    <property type="taxonomic scope" value="Bacteria"/>
</dbReference>
<name>F3L1S9_9GAMM</name>
<protein>
    <submittedName>
        <fullName evidence="5">MG(2+) CHELATASE FAMILY PROTEIN / ComM-related protein</fullName>
    </submittedName>
</protein>
<dbReference type="Gene3D" id="3.40.50.300">
    <property type="entry name" value="P-loop containing nucleotide triphosphate hydrolases"/>
    <property type="match status" value="1"/>
</dbReference>
<organism evidence="5 6">
    <name type="scientific">Aequoribacter fuscus</name>
    <dbReference type="NCBI Taxonomy" id="2518989"/>
    <lineage>
        <taxon>Bacteria</taxon>
        <taxon>Pseudomonadati</taxon>
        <taxon>Pseudomonadota</taxon>
        <taxon>Gammaproteobacteria</taxon>
        <taxon>Cellvibrionales</taxon>
        <taxon>Halieaceae</taxon>
        <taxon>Aequoribacter</taxon>
    </lineage>
</organism>
<dbReference type="AlphaFoldDB" id="F3L1S9"/>
<dbReference type="NCBIfam" id="TIGR00368">
    <property type="entry name" value="YifB family Mg chelatase-like AAA ATPase"/>
    <property type="match status" value="1"/>
</dbReference>
<dbReference type="Pfam" id="PF01078">
    <property type="entry name" value="Mg_chelatase"/>
    <property type="match status" value="1"/>
</dbReference>
<dbReference type="STRING" id="2518989.IMCC3088_1419"/>
<sequence length="499" mass="53589">MQLSVIKARALVGIDAPLVRVETHLSSGLPGFNLVGMPETTVRESKDRVRSAIINSHFDFPDAKITVNLAPADLPKEGGRFDLAIALGVLAASGQINTQKLSQYEFIGELGLDGALHPVTGVLASAHACATSDCKLMVSQACAPQAAQVPDCFVMGAESLLDVCAQLRNAKPVRIQSNRATLAHKRLPDLSEVRGQLEAKRALEIAAAGGHNVFLYGPPGTGKTLLASRLAGLLPPLSTADLLEVRLIQDLMTSNSASDERPFRAPHHSASAVALVGGGSKPKPGEITLAHRGVLFLDEIAEFPRATLDMLREPLESGSVRINRAKASVTYPANFQLIAAANPCPCGYLGDPERRCRCSNDQIERYQARLSGPLLDRIDLFCRVERLDARTLLEQGDHGEASAIVAARVAQAQACAQQRQNALNARAQGDTLANEHCSDAAKHTLTLAADKFQLSGRSVHRALRVARTIADLADAKMIEKNHMLEALSYRQINFNRGPF</sequence>
<keyword evidence="2" id="KW-0547">Nucleotide-binding</keyword>
<dbReference type="InterPro" id="IPR001208">
    <property type="entry name" value="MCM_dom"/>
</dbReference>
<gene>
    <name evidence="5" type="ORF">IMCC3088_1419</name>
</gene>
<dbReference type="Gene3D" id="3.30.230.10">
    <property type="match status" value="1"/>
</dbReference>
<evidence type="ECO:0000313" key="6">
    <source>
        <dbReference type="Proteomes" id="UP000005615"/>
    </source>
</evidence>
<dbReference type="SUPFAM" id="SSF52540">
    <property type="entry name" value="P-loop containing nucleoside triphosphate hydrolases"/>
    <property type="match status" value="1"/>
</dbReference>
<comment type="similarity">
    <text evidence="1">Belongs to the Mg-chelatase subunits D/I family. ComM subfamily.</text>
</comment>
<dbReference type="PANTHER" id="PTHR32039">
    <property type="entry name" value="MAGNESIUM-CHELATASE SUBUNIT CHLI"/>
    <property type="match status" value="1"/>
</dbReference>
<dbReference type="SUPFAM" id="SSF54211">
    <property type="entry name" value="Ribosomal protein S5 domain 2-like"/>
    <property type="match status" value="1"/>
</dbReference>
<dbReference type="InterPro" id="IPR014721">
    <property type="entry name" value="Ribsml_uS5_D2-typ_fold_subgr"/>
</dbReference>
<dbReference type="RefSeq" id="WP_009575716.1">
    <property type="nucleotide sequence ID" value="NZ_AEIG01000035.1"/>
</dbReference>
<dbReference type="Pfam" id="PF13335">
    <property type="entry name" value="Mg_chelatase_C"/>
    <property type="match status" value="1"/>
</dbReference>
<accession>F3L1S9</accession>
<evidence type="ECO:0000256" key="1">
    <source>
        <dbReference type="ARBA" id="ARBA00006354"/>
    </source>
</evidence>
<dbReference type="Pfam" id="PF13541">
    <property type="entry name" value="ChlI"/>
    <property type="match status" value="1"/>
</dbReference>